<name>U4LGM9_PYROM</name>
<evidence type="ECO:0000259" key="6">
    <source>
        <dbReference type="Pfam" id="PF00656"/>
    </source>
</evidence>
<evidence type="ECO:0000313" key="7">
    <source>
        <dbReference type="EMBL" id="CCX10894.1"/>
    </source>
</evidence>
<evidence type="ECO:0000256" key="4">
    <source>
        <dbReference type="ARBA" id="ARBA00023145"/>
    </source>
</evidence>
<evidence type="ECO:0000256" key="1">
    <source>
        <dbReference type="ARBA" id="ARBA00009005"/>
    </source>
</evidence>
<dbReference type="GO" id="GO:0004197">
    <property type="term" value="F:cysteine-type endopeptidase activity"/>
    <property type="evidence" value="ECO:0007669"/>
    <property type="project" value="InterPro"/>
</dbReference>
<keyword evidence="8" id="KW-1185">Reference proteome</keyword>
<organism evidence="7 8">
    <name type="scientific">Pyronema omphalodes (strain CBS 100304)</name>
    <name type="common">Pyronema confluens</name>
    <dbReference type="NCBI Taxonomy" id="1076935"/>
    <lineage>
        <taxon>Eukaryota</taxon>
        <taxon>Fungi</taxon>
        <taxon>Dikarya</taxon>
        <taxon>Ascomycota</taxon>
        <taxon>Pezizomycotina</taxon>
        <taxon>Pezizomycetes</taxon>
        <taxon>Pezizales</taxon>
        <taxon>Pyronemataceae</taxon>
        <taxon>Pyronema</taxon>
    </lineage>
</organism>
<dbReference type="AlphaFoldDB" id="U4LGM9"/>
<dbReference type="OMA" id="MFDIHRK"/>
<keyword evidence="4" id="KW-0865">Zymogen</keyword>
<feature type="region of interest" description="Disordered" evidence="5">
    <location>
        <begin position="16"/>
        <end position="36"/>
    </location>
</feature>
<evidence type="ECO:0000256" key="3">
    <source>
        <dbReference type="ARBA" id="ARBA00022807"/>
    </source>
</evidence>
<proteinExistence type="inferred from homology"/>
<accession>U4LGM9</accession>
<dbReference type="eggNOG" id="KOG1546">
    <property type="taxonomic scope" value="Eukaryota"/>
</dbReference>
<dbReference type="Pfam" id="PF00656">
    <property type="entry name" value="Peptidase_C14"/>
    <property type="match status" value="1"/>
</dbReference>
<dbReference type="InterPro" id="IPR029030">
    <property type="entry name" value="Caspase-like_dom_sf"/>
</dbReference>
<dbReference type="Gene3D" id="3.40.50.12660">
    <property type="match status" value="2"/>
</dbReference>
<dbReference type="PANTHER" id="PTHR48104">
    <property type="entry name" value="METACASPASE-4"/>
    <property type="match status" value="1"/>
</dbReference>
<gene>
    <name evidence="7" type="ORF">PCON_10488</name>
</gene>
<evidence type="ECO:0000256" key="2">
    <source>
        <dbReference type="ARBA" id="ARBA00022703"/>
    </source>
</evidence>
<keyword evidence="2" id="KW-0053">Apoptosis</keyword>
<dbReference type="GO" id="GO:0006508">
    <property type="term" value="P:proteolysis"/>
    <property type="evidence" value="ECO:0007669"/>
    <property type="project" value="InterPro"/>
</dbReference>
<dbReference type="GO" id="GO:0005737">
    <property type="term" value="C:cytoplasm"/>
    <property type="evidence" value="ECO:0007669"/>
    <property type="project" value="TreeGrafter"/>
</dbReference>
<dbReference type="OrthoDB" id="3223806at2759"/>
<sequence length="353" mass="39060">MTPFTTYFMGNTPSSSMGQTGNTVSGSCASNPNKKSSGKRKAVLISAMYYGQRSRLCGTLNGAAAMYGLLLDHLNYKEENMVILNETSKYPHCQPTKENIVKAMHWLVQDAQPGDTLFFFFGGHGYSVDDLDGDEPGCFDSVICPVDFENPRTKAFDNMLSDDDIHRYMVKPLKPGVRLTAVFDSCHSGSVMDLPYNYDTSGKQNHSGVFQFVAKYLARALASYAKGSVDLKGIKNGAWLIKKRLTANRKAEQKSEATKSSQADVVQWSACRDDDTGYVAPFCKPYCYMGVMSHAFVKSFSENPQQSYVQFLHSVRDICATEGPKQVPKPVDHLQVPQLSCSHPLDTDLPVIM</sequence>
<dbReference type="SUPFAM" id="SSF52129">
    <property type="entry name" value="Caspase-like"/>
    <property type="match status" value="1"/>
</dbReference>
<comment type="similarity">
    <text evidence="1">Belongs to the peptidase C14B family.</text>
</comment>
<dbReference type="Proteomes" id="UP000018144">
    <property type="component" value="Unassembled WGS sequence"/>
</dbReference>
<dbReference type="PANTHER" id="PTHR48104:SF30">
    <property type="entry name" value="METACASPASE-1"/>
    <property type="match status" value="1"/>
</dbReference>
<dbReference type="EMBL" id="HF935574">
    <property type="protein sequence ID" value="CCX10894.1"/>
    <property type="molecule type" value="Genomic_DNA"/>
</dbReference>
<dbReference type="GO" id="GO:0006915">
    <property type="term" value="P:apoptotic process"/>
    <property type="evidence" value="ECO:0007669"/>
    <property type="project" value="UniProtKB-KW"/>
</dbReference>
<keyword evidence="3" id="KW-0645">Protease</keyword>
<feature type="compositionally biased region" description="Polar residues" evidence="5">
    <location>
        <begin position="16"/>
        <end position="35"/>
    </location>
</feature>
<dbReference type="InterPro" id="IPR050452">
    <property type="entry name" value="Metacaspase"/>
</dbReference>
<feature type="domain" description="Peptidase C14 caspase" evidence="6">
    <location>
        <begin position="39"/>
        <end position="332"/>
    </location>
</feature>
<keyword evidence="3" id="KW-0378">Hydrolase</keyword>
<evidence type="ECO:0000256" key="5">
    <source>
        <dbReference type="SAM" id="MobiDB-lite"/>
    </source>
</evidence>
<protein>
    <submittedName>
        <fullName evidence="7">Similar to Metacaspase-1A acc. no. B0XPP3</fullName>
    </submittedName>
</protein>
<reference evidence="7 8" key="1">
    <citation type="journal article" date="2013" name="PLoS Genet.">
        <title>The genome and development-dependent transcriptomes of Pyronema confluens: a window into fungal evolution.</title>
        <authorList>
            <person name="Traeger S."/>
            <person name="Altegoer F."/>
            <person name="Freitag M."/>
            <person name="Gabaldon T."/>
            <person name="Kempken F."/>
            <person name="Kumar A."/>
            <person name="Marcet-Houben M."/>
            <person name="Poggeler S."/>
            <person name="Stajich J.E."/>
            <person name="Nowrousian M."/>
        </authorList>
    </citation>
    <scope>NUCLEOTIDE SEQUENCE [LARGE SCALE GENOMIC DNA]</scope>
    <source>
        <strain evidence="8">CBS 100304</strain>
        <tissue evidence="7">Vegetative mycelium</tissue>
    </source>
</reference>
<keyword evidence="3" id="KW-0788">Thiol protease</keyword>
<dbReference type="InterPro" id="IPR011600">
    <property type="entry name" value="Pept_C14_caspase"/>
</dbReference>
<evidence type="ECO:0000313" key="8">
    <source>
        <dbReference type="Proteomes" id="UP000018144"/>
    </source>
</evidence>